<dbReference type="GO" id="GO:0005524">
    <property type="term" value="F:ATP binding"/>
    <property type="evidence" value="ECO:0007669"/>
    <property type="project" value="UniProtKB-KW"/>
</dbReference>
<dbReference type="Proteomes" id="UP000191448">
    <property type="component" value="Unassembled WGS sequence"/>
</dbReference>
<keyword evidence="2" id="KW-0547">Nucleotide-binding</keyword>
<keyword evidence="1" id="KW-0813">Transport</keyword>
<organism evidence="5 6">
    <name type="scientific">Clostridium thermobutyricum DSM 4928</name>
    <dbReference type="NCBI Taxonomy" id="1121339"/>
    <lineage>
        <taxon>Bacteria</taxon>
        <taxon>Bacillati</taxon>
        <taxon>Bacillota</taxon>
        <taxon>Clostridia</taxon>
        <taxon>Eubacteriales</taxon>
        <taxon>Clostridiaceae</taxon>
        <taxon>Clostridium</taxon>
    </lineage>
</organism>
<name>A0A1V4SYH5_9CLOT</name>
<accession>A0A1V4SYH5</accession>
<feature type="domain" description="ABC transporter" evidence="4">
    <location>
        <begin position="4"/>
        <end position="235"/>
    </location>
</feature>
<keyword evidence="5" id="KW-0378">Hydrolase</keyword>
<evidence type="ECO:0000313" key="6">
    <source>
        <dbReference type="Proteomes" id="UP000191448"/>
    </source>
</evidence>
<dbReference type="EC" id="3.6.3.-" evidence="5"/>
<dbReference type="InterPro" id="IPR017871">
    <property type="entry name" value="ABC_transporter-like_CS"/>
</dbReference>
<sequence>MSLLKIDNIKMRYHSEKGEIEAIKNISFTVDEGDYICILGPSGCGKSTLLNIMSGLLVPSEGSILFNDSPLKNNLDKIGYMFQKDHLFPWTSVFNNITLGLKIKGVLNDENISYVESLIKKYDLEKFKDHKPSEISGGMRQRVALIRTLALKPSILFLDEPFSALDYQTRLNVCNDIHEIIKSEGKTAVMVTHDISEAISTSDKIILLSKRPAFIKEIIDISFEKSLTPFQRRSSSEFKNYFNHIWTEMED</sequence>
<gene>
    <name evidence="5" type="primary">cmpC</name>
    <name evidence="5" type="ORF">CLTHE_03130</name>
</gene>
<dbReference type="PROSITE" id="PS00211">
    <property type="entry name" value="ABC_TRANSPORTER_1"/>
    <property type="match status" value="1"/>
</dbReference>
<dbReference type="EMBL" id="LTAY01000019">
    <property type="protein sequence ID" value="OPX50101.1"/>
    <property type="molecule type" value="Genomic_DNA"/>
</dbReference>
<dbReference type="PANTHER" id="PTHR42788">
    <property type="entry name" value="TAURINE IMPORT ATP-BINDING PROTEIN-RELATED"/>
    <property type="match status" value="1"/>
</dbReference>
<dbReference type="OrthoDB" id="9801958at2"/>
<dbReference type="GO" id="GO:0016887">
    <property type="term" value="F:ATP hydrolysis activity"/>
    <property type="evidence" value="ECO:0007669"/>
    <property type="project" value="InterPro"/>
</dbReference>
<evidence type="ECO:0000259" key="4">
    <source>
        <dbReference type="PROSITE" id="PS50893"/>
    </source>
</evidence>
<dbReference type="InterPro" id="IPR003593">
    <property type="entry name" value="AAA+_ATPase"/>
</dbReference>
<dbReference type="AlphaFoldDB" id="A0A1V4SYH5"/>
<dbReference type="RefSeq" id="WP_080021696.1">
    <property type="nucleotide sequence ID" value="NZ_LTAY01000019.1"/>
</dbReference>
<protein>
    <submittedName>
        <fullName evidence="5">Bicarbonate transport ATP-binding protein CmpC</fullName>
        <ecNumber evidence="5">3.6.3.-</ecNumber>
    </submittedName>
</protein>
<comment type="caution">
    <text evidence="5">The sequence shown here is derived from an EMBL/GenBank/DDBJ whole genome shotgun (WGS) entry which is preliminary data.</text>
</comment>
<reference evidence="5 6" key="1">
    <citation type="submission" date="2016-02" db="EMBL/GenBank/DDBJ databases">
        <title>Genome sequence of Clostridium thermobutyricum DSM 4928.</title>
        <authorList>
            <person name="Poehlein A."/>
            <person name="Daniel R."/>
        </authorList>
    </citation>
    <scope>NUCLEOTIDE SEQUENCE [LARGE SCALE GENOMIC DNA]</scope>
    <source>
        <strain evidence="5 6">DSM 4928</strain>
    </source>
</reference>
<dbReference type="CDD" id="cd03293">
    <property type="entry name" value="ABC_NrtD_SsuB_transporters"/>
    <property type="match status" value="1"/>
</dbReference>
<keyword evidence="3 5" id="KW-0067">ATP-binding</keyword>
<dbReference type="PANTHER" id="PTHR42788:SF21">
    <property type="entry name" value="ABC TRANSPORTER ATP-BINDING PROTEIN"/>
    <property type="match status" value="1"/>
</dbReference>
<evidence type="ECO:0000313" key="5">
    <source>
        <dbReference type="EMBL" id="OPX50101.1"/>
    </source>
</evidence>
<dbReference type="Pfam" id="PF00005">
    <property type="entry name" value="ABC_tran"/>
    <property type="match status" value="1"/>
</dbReference>
<dbReference type="InterPro" id="IPR003439">
    <property type="entry name" value="ABC_transporter-like_ATP-bd"/>
</dbReference>
<evidence type="ECO:0000256" key="1">
    <source>
        <dbReference type="ARBA" id="ARBA00022448"/>
    </source>
</evidence>
<dbReference type="Gene3D" id="3.40.50.300">
    <property type="entry name" value="P-loop containing nucleotide triphosphate hydrolases"/>
    <property type="match status" value="1"/>
</dbReference>
<dbReference type="InterPro" id="IPR050166">
    <property type="entry name" value="ABC_transporter_ATP-bind"/>
</dbReference>
<proteinExistence type="predicted"/>
<dbReference type="SMART" id="SM00382">
    <property type="entry name" value="AAA"/>
    <property type="match status" value="1"/>
</dbReference>
<dbReference type="PROSITE" id="PS50893">
    <property type="entry name" value="ABC_TRANSPORTER_2"/>
    <property type="match status" value="1"/>
</dbReference>
<dbReference type="InterPro" id="IPR027417">
    <property type="entry name" value="P-loop_NTPase"/>
</dbReference>
<evidence type="ECO:0000256" key="2">
    <source>
        <dbReference type="ARBA" id="ARBA00022741"/>
    </source>
</evidence>
<dbReference type="SUPFAM" id="SSF52540">
    <property type="entry name" value="P-loop containing nucleoside triphosphate hydrolases"/>
    <property type="match status" value="1"/>
</dbReference>
<evidence type="ECO:0000256" key="3">
    <source>
        <dbReference type="ARBA" id="ARBA00022840"/>
    </source>
</evidence>